<gene>
    <name evidence="1" type="ORF">M8818_007838</name>
</gene>
<comment type="caution">
    <text evidence="1">The sequence shown here is derived from an EMBL/GenBank/DDBJ whole genome shotgun (WGS) entry which is preliminary data.</text>
</comment>
<sequence length="145" mass="15685">MEFGGMETQARNPHPTALICTALLLPLKSGCHPGRTCVRGGWVSPTSPGFRSPLGHAVCDCRSALDGVIIRSFAYSRVANIVRSNRTLIFLVNVSSARLCCASVASNREAWLFESPLAHVSSELGVDSVEHAALRLYHATFTPYQ</sequence>
<proteinExistence type="predicted"/>
<keyword evidence="2" id="KW-1185">Reference proteome</keyword>
<accession>A0ACC3S3N0</accession>
<organism evidence="1 2">
    <name type="scientific">Zalaria obscura</name>
    <dbReference type="NCBI Taxonomy" id="2024903"/>
    <lineage>
        <taxon>Eukaryota</taxon>
        <taxon>Fungi</taxon>
        <taxon>Dikarya</taxon>
        <taxon>Ascomycota</taxon>
        <taxon>Pezizomycotina</taxon>
        <taxon>Dothideomycetes</taxon>
        <taxon>Dothideomycetidae</taxon>
        <taxon>Dothideales</taxon>
        <taxon>Zalariaceae</taxon>
        <taxon>Zalaria</taxon>
    </lineage>
</organism>
<name>A0ACC3S3N0_9PEZI</name>
<evidence type="ECO:0000313" key="1">
    <source>
        <dbReference type="EMBL" id="KAK8192666.1"/>
    </source>
</evidence>
<dbReference type="EMBL" id="JAMKPW020000044">
    <property type="protein sequence ID" value="KAK8192666.1"/>
    <property type="molecule type" value="Genomic_DNA"/>
</dbReference>
<protein>
    <submittedName>
        <fullName evidence="1">Uncharacterized protein</fullName>
    </submittedName>
</protein>
<dbReference type="Proteomes" id="UP001320706">
    <property type="component" value="Unassembled WGS sequence"/>
</dbReference>
<reference evidence="1" key="1">
    <citation type="submission" date="2024-02" db="EMBL/GenBank/DDBJ databases">
        <title>Metagenome Assembled Genome of Zalaria obscura JY119.</title>
        <authorList>
            <person name="Vighnesh L."/>
            <person name="Jagadeeshwari U."/>
            <person name="Venkata Ramana C."/>
            <person name="Sasikala C."/>
        </authorList>
    </citation>
    <scope>NUCLEOTIDE SEQUENCE</scope>
    <source>
        <strain evidence="1">JY119</strain>
    </source>
</reference>
<evidence type="ECO:0000313" key="2">
    <source>
        <dbReference type="Proteomes" id="UP001320706"/>
    </source>
</evidence>